<dbReference type="SUPFAM" id="SSF51120">
    <property type="entry name" value="beta-Roll"/>
    <property type="match status" value="2"/>
</dbReference>
<sequence>MANFSSNKITNNLHQDLVPQLSGDYLVWQSEINGNQEIFLRDLSSQTTKQITTNSTNDINPQISGNNIVWSGWRDNNYEIFSYNISSGNTTQITTNDYNDLQPQISGNKIIWQGYVNSENRYEGFGGSSLDTDRDPGSYVGIHLGNAGDVKKLTSNTAAINLAHDLDISWGRASGGPKQWNSFGSLSPQNFDSIVDYANSKDVSIYLYLEYRTDLDGGSIDDFDWYQVGRTYADYFGDRVEAYGIINEPDHVVSGNSPQEVAFAVEKFADGVHSVNSDYVVTSPGVGGTPMSIERTDDFLEALTPLFNDGTLQVLNLHSYHDSKAKPHYSNIDLSSDFAPSKNFIRAKEVGGITKNIDFIAGEFNYRNWEGTDEDRSIGFLTAFWDQLSVVGNGGADDRVGLFSAPYTITGSHPQKQTSLADAYSFDSNGNYVWQPNEKGQVLQETLTLTQGMDFIHTDPHDNGILILKGSDRKMWVWHNREDFSSLSNDSVVRISGIPSDATGLAVYRSDSTADQPYAMIELDDQTSVSFNPADILPQGQTYMLMANSDRDGGNVGSIDSATANGGDFIGQEKVTFSPNLNVSSTGTPNQEILNYNLDSGVTTQLSHNAGDEFRPDIAGNRTVWLSDDGKVLTSDIGSGTTVQIADNANVEQNPSISGNRLVWSGMDSDGDYEIFLYDFGSGITTKVTNNTVNDANPQISADYIVWDGFEGSDSGSDREIFAYQLATKDIYQITTNNVEDRTPSISGNTVVWSGIDSIDSNGDREIFSTTFQNEDVENVDREQIINGTNRNDTLNGNDNNDVINGKFGEDTLFGAKGEDLLNGNQDNDFINGGVDNDTLNGGYGDDTLVGGFGQDSLVGGKGNDVLNGNQNDDFLSGNVGNDTLNGAYGNDILYGRHGNDVLNGSQGNDILHGNHNKDTLNGGSGNDTISGGNSADRLIGGQGADVFIYYGSQDRGDLITDFQTGIDLIDVSRMISASSSDYGNYLEFVQSGSNTVIKIEPDGDLTSSSSDFITLQGVNATDITADSFIF</sequence>
<dbReference type="Proteomes" id="UP000729733">
    <property type="component" value="Unassembled WGS sequence"/>
</dbReference>
<dbReference type="InterPro" id="IPR001343">
    <property type="entry name" value="Hemolysn_Ca-bd"/>
</dbReference>
<dbReference type="NCBIfam" id="TIGR04275">
    <property type="entry name" value="beta_prop_Msarc"/>
    <property type="match status" value="1"/>
</dbReference>
<dbReference type="PRINTS" id="PR00313">
    <property type="entry name" value="CABNDNGRPT"/>
</dbReference>
<dbReference type="PANTHER" id="PTHR36842:SF1">
    <property type="entry name" value="PROTEIN TOLB"/>
    <property type="match status" value="1"/>
</dbReference>
<name>A0A964BRT5_9CYAN</name>
<dbReference type="InterPro" id="IPR011042">
    <property type="entry name" value="6-blade_b-propeller_TolB-like"/>
</dbReference>
<dbReference type="InterPro" id="IPR017853">
    <property type="entry name" value="GH"/>
</dbReference>
<dbReference type="InterPro" id="IPR027618">
    <property type="entry name" value="Beta_prop_Msarc"/>
</dbReference>
<protein>
    <submittedName>
        <fullName evidence="2">Type I secretion C-terminal target domain-containing protein</fullName>
    </submittedName>
</protein>
<dbReference type="Pfam" id="PF00353">
    <property type="entry name" value="HemolysinCabind"/>
    <property type="match status" value="4"/>
</dbReference>
<dbReference type="InterPro" id="IPR018511">
    <property type="entry name" value="Hemolysin-typ_Ca-bd_CS"/>
</dbReference>
<dbReference type="GO" id="GO:0005509">
    <property type="term" value="F:calcium ion binding"/>
    <property type="evidence" value="ECO:0007669"/>
    <property type="project" value="InterPro"/>
</dbReference>
<dbReference type="Gene3D" id="3.20.20.80">
    <property type="entry name" value="Glycosidases"/>
    <property type="match status" value="1"/>
</dbReference>
<dbReference type="PROSITE" id="PS00330">
    <property type="entry name" value="HEMOLYSIN_CALCIUM"/>
    <property type="match status" value="3"/>
</dbReference>
<comment type="caution">
    <text evidence="2">The sequence shown here is derived from an EMBL/GenBank/DDBJ whole genome shotgun (WGS) entry which is preliminary data.</text>
</comment>
<evidence type="ECO:0000313" key="2">
    <source>
        <dbReference type="EMBL" id="MCC0177651.1"/>
    </source>
</evidence>
<keyword evidence="3" id="KW-1185">Reference proteome</keyword>
<dbReference type="RefSeq" id="WP_229640716.1">
    <property type="nucleotide sequence ID" value="NZ_JADWDC010000026.1"/>
</dbReference>
<dbReference type="NCBIfam" id="TIGR03661">
    <property type="entry name" value="T1SS_VCA0849"/>
    <property type="match status" value="1"/>
</dbReference>
<dbReference type="SUPFAM" id="SSF69304">
    <property type="entry name" value="Tricorn protease N-terminal domain"/>
    <property type="match status" value="1"/>
</dbReference>
<gene>
    <name evidence="2" type="ORF">I4641_11745</name>
</gene>
<dbReference type="PANTHER" id="PTHR36842">
    <property type="entry name" value="PROTEIN TOLB HOMOLOG"/>
    <property type="match status" value="1"/>
</dbReference>
<proteinExistence type="predicted"/>
<dbReference type="SUPFAM" id="SSF51445">
    <property type="entry name" value="(Trans)glycosidases"/>
    <property type="match status" value="1"/>
</dbReference>
<organism evidence="2 3">
    <name type="scientific">Waterburya agarophytonicola KI4</name>
    <dbReference type="NCBI Taxonomy" id="2874699"/>
    <lineage>
        <taxon>Bacteria</taxon>
        <taxon>Bacillati</taxon>
        <taxon>Cyanobacteriota</taxon>
        <taxon>Cyanophyceae</taxon>
        <taxon>Pleurocapsales</taxon>
        <taxon>Hyellaceae</taxon>
        <taxon>Waterburya</taxon>
        <taxon>Waterburya agarophytonicola</taxon>
    </lineage>
</organism>
<dbReference type="EMBL" id="JADWDC010000026">
    <property type="protein sequence ID" value="MCC0177651.1"/>
    <property type="molecule type" value="Genomic_DNA"/>
</dbReference>
<dbReference type="Gene3D" id="2.150.10.10">
    <property type="entry name" value="Serralysin-like metalloprotease, C-terminal"/>
    <property type="match status" value="2"/>
</dbReference>
<feature type="region of interest" description="Disordered" evidence="1">
    <location>
        <begin position="908"/>
        <end position="929"/>
    </location>
</feature>
<dbReference type="InterPro" id="IPR011049">
    <property type="entry name" value="Serralysin-like_metalloprot_C"/>
</dbReference>
<reference evidence="2" key="1">
    <citation type="journal article" date="2021" name="Antonie Van Leeuwenhoek">
        <title>Draft genome and description of Waterburya agarophytonicola gen. nov. sp. nov. (Pleurocapsales, Cyanobacteria): a seaweed symbiont.</title>
        <authorList>
            <person name="Bonthond G."/>
            <person name="Shalygin S."/>
            <person name="Bayer T."/>
            <person name="Weinberger F."/>
        </authorList>
    </citation>
    <scope>NUCLEOTIDE SEQUENCE</scope>
    <source>
        <strain evidence="2">KI4</strain>
    </source>
</reference>
<evidence type="ECO:0000256" key="1">
    <source>
        <dbReference type="SAM" id="MobiDB-lite"/>
    </source>
</evidence>
<dbReference type="Gene3D" id="2.120.10.30">
    <property type="entry name" value="TolB, C-terminal domain"/>
    <property type="match status" value="2"/>
</dbReference>
<dbReference type="AlphaFoldDB" id="A0A964BRT5"/>
<evidence type="ECO:0000313" key="3">
    <source>
        <dbReference type="Proteomes" id="UP000729733"/>
    </source>
</evidence>
<accession>A0A964BRT5</accession>
<dbReference type="InterPro" id="IPR019960">
    <property type="entry name" value="T1SS_VCA0849"/>
</dbReference>